<keyword evidence="2" id="KW-1185">Reference proteome</keyword>
<dbReference type="PROSITE" id="PS51257">
    <property type="entry name" value="PROKAR_LIPOPROTEIN"/>
    <property type="match status" value="1"/>
</dbReference>
<dbReference type="VEuPathDB" id="AmoebaDB:DICPUDRAFT_42586"/>
<dbReference type="InParanoid" id="F1A2E3"/>
<evidence type="ECO:0000313" key="1">
    <source>
        <dbReference type="EMBL" id="EGC29632.1"/>
    </source>
</evidence>
<dbReference type="STRING" id="5786.F1A2E3"/>
<evidence type="ECO:0008006" key="3">
    <source>
        <dbReference type="Google" id="ProtNLM"/>
    </source>
</evidence>
<dbReference type="PANTHER" id="PTHR31252">
    <property type="entry name" value="DUF4419 DOMAIN-CONTAINING PROTEIN"/>
    <property type="match status" value="1"/>
</dbReference>
<dbReference type="Pfam" id="PF14388">
    <property type="entry name" value="DUF4419"/>
    <property type="match status" value="1"/>
</dbReference>
<evidence type="ECO:0000313" key="2">
    <source>
        <dbReference type="Proteomes" id="UP000001064"/>
    </source>
</evidence>
<organism evidence="1 2">
    <name type="scientific">Dictyostelium purpureum</name>
    <name type="common">Slime mold</name>
    <dbReference type="NCBI Taxonomy" id="5786"/>
    <lineage>
        <taxon>Eukaryota</taxon>
        <taxon>Amoebozoa</taxon>
        <taxon>Evosea</taxon>
        <taxon>Eumycetozoa</taxon>
        <taxon>Dictyostelia</taxon>
        <taxon>Dictyosteliales</taxon>
        <taxon>Dictyosteliaceae</taxon>
        <taxon>Dictyostelium</taxon>
    </lineage>
</organism>
<dbReference type="InterPro" id="IPR025533">
    <property type="entry name" value="DUF4419"/>
</dbReference>
<sequence length="333" mass="38600">MEVKDHFNVGIHSFVLSCLKAYNEHHHLTIRPDDIWMCIVSQFSLYANKYSDKIKHKFVDSLLQEKKELDISVENPILKAPFDQLILLFIDKIKENIKDPSFVDWMIPKFSTTTHNDTLAFTAALMSSITKYFNFSFSTYCGLPKVTLHGTVEDWVDIKNRIERLKEFNISEPEPDDQKETNYMNRWIELLHPIIDQFIATSSGNPDKEWWNKIINLHQQSGGDIITGWVGSFCVFGKEGQWNASSHIMSSTQYPEPRVCISDIPYGYTCTPIVLKDGDGVQYNSELYSGHITTKILNEGTNLEPSIDWMLYIKNNKKIKKNIKNTKNKKYKK</sequence>
<dbReference type="KEGG" id="dpp:DICPUDRAFT_42586"/>
<dbReference type="GeneID" id="10505152"/>
<proteinExistence type="predicted"/>
<gene>
    <name evidence="1" type="ORF">DICPUDRAFT_42586</name>
</gene>
<accession>F1A2E3</accession>
<dbReference type="OrthoDB" id="9978173at2759"/>
<reference evidence="2" key="1">
    <citation type="journal article" date="2011" name="Genome Biol.">
        <title>Comparative genomics of the social amoebae Dictyostelium discoideum and Dictyostelium purpureum.</title>
        <authorList>
            <consortium name="US DOE Joint Genome Institute (JGI-PGF)"/>
            <person name="Sucgang R."/>
            <person name="Kuo A."/>
            <person name="Tian X."/>
            <person name="Salerno W."/>
            <person name="Parikh A."/>
            <person name="Feasley C.L."/>
            <person name="Dalin E."/>
            <person name="Tu H."/>
            <person name="Huang E."/>
            <person name="Barry K."/>
            <person name="Lindquist E."/>
            <person name="Shapiro H."/>
            <person name="Bruce D."/>
            <person name="Schmutz J."/>
            <person name="Salamov A."/>
            <person name="Fey P."/>
            <person name="Gaudet P."/>
            <person name="Anjard C."/>
            <person name="Babu M.M."/>
            <person name="Basu S."/>
            <person name="Bushmanova Y."/>
            <person name="van der Wel H."/>
            <person name="Katoh-Kurasawa M."/>
            <person name="Dinh C."/>
            <person name="Coutinho P.M."/>
            <person name="Saito T."/>
            <person name="Elias M."/>
            <person name="Schaap P."/>
            <person name="Kay R.R."/>
            <person name="Henrissat B."/>
            <person name="Eichinger L."/>
            <person name="Rivero F."/>
            <person name="Putnam N.H."/>
            <person name="West C.M."/>
            <person name="Loomis W.F."/>
            <person name="Chisholm R.L."/>
            <person name="Shaulsky G."/>
            <person name="Strassmann J.E."/>
            <person name="Queller D.C."/>
            <person name="Kuspa A."/>
            <person name="Grigoriev I.V."/>
        </authorList>
    </citation>
    <scope>NUCLEOTIDE SEQUENCE [LARGE SCALE GENOMIC DNA]</scope>
    <source>
        <strain evidence="2">QSDP1</strain>
    </source>
</reference>
<dbReference type="AlphaFoldDB" id="F1A2E3"/>
<dbReference type="Proteomes" id="UP000001064">
    <property type="component" value="Unassembled WGS sequence"/>
</dbReference>
<protein>
    <recommendedName>
        <fullName evidence="3">DUF4419 domain-containing protein</fullName>
    </recommendedName>
</protein>
<dbReference type="RefSeq" id="XP_003293836.1">
    <property type="nucleotide sequence ID" value="XM_003293788.1"/>
</dbReference>
<dbReference type="PANTHER" id="PTHR31252:SF4">
    <property type="entry name" value="DUF4419 DOMAIN-CONTAINING PROTEIN"/>
    <property type="match status" value="1"/>
</dbReference>
<dbReference type="EMBL" id="GL871408">
    <property type="protein sequence ID" value="EGC29632.1"/>
    <property type="molecule type" value="Genomic_DNA"/>
</dbReference>
<dbReference type="OMA" id="NASSHIM"/>
<name>F1A2E3_DICPU</name>
<dbReference type="eggNOG" id="ENOG502RPX4">
    <property type="taxonomic scope" value="Eukaryota"/>
</dbReference>